<dbReference type="EMBL" id="JAHWGI010001240">
    <property type="protein sequence ID" value="KAK3925630.1"/>
    <property type="molecule type" value="Genomic_DNA"/>
</dbReference>
<proteinExistence type="predicted"/>
<sequence>MGRFAFPALLFAVVSVALFLETSARSTSYNGYGYGQRAPPAVAANGSGRRSGQLMVGSEPSNIVEQPKAQDKKSSGPAMSAWGIIAIIMTLCLSLMGVYYFTLFYPILCKKERKYDVMDLGSQ</sequence>
<reference evidence="3" key="1">
    <citation type="submission" date="2021-07" db="EMBL/GenBank/DDBJ databases">
        <authorList>
            <person name="Catto M.A."/>
            <person name="Jacobson A."/>
            <person name="Kennedy G."/>
            <person name="Labadie P."/>
            <person name="Hunt B.G."/>
            <person name="Srinivasan R."/>
        </authorList>
    </citation>
    <scope>NUCLEOTIDE SEQUENCE</scope>
    <source>
        <strain evidence="3">PL_HMW_Pooled</strain>
        <tissue evidence="3">Head</tissue>
    </source>
</reference>
<feature type="transmembrane region" description="Helical" evidence="1">
    <location>
        <begin position="81"/>
        <end position="108"/>
    </location>
</feature>
<keyword evidence="2" id="KW-0732">Signal</keyword>
<keyword evidence="1" id="KW-1133">Transmembrane helix</keyword>
<dbReference type="GO" id="GO:0016853">
    <property type="term" value="F:isomerase activity"/>
    <property type="evidence" value="ECO:0007669"/>
    <property type="project" value="UniProtKB-KW"/>
</dbReference>
<protein>
    <submittedName>
        <fullName evidence="3">Phosphoheptose isomerase</fullName>
    </submittedName>
</protein>
<name>A0AAE1HQH7_9NEOP</name>
<evidence type="ECO:0000256" key="1">
    <source>
        <dbReference type="SAM" id="Phobius"/>
    </source>
</evidence>
<dbReference type="AlphaFoldDB" id="A0AAE1HQH7"/>
<evidence type="ECO:0000313" key="3">
    <source>
        <dbReference type="EMBL" id="KAK3925630.1"/>
    </source>
</evidence>
<keyword evidence="3" id="KW-0413">Isomerase</keyword>
<keyword evidence="1" id="KW-0472">Membrane</keyword>
<comment type="caution">
    <text evidence="3">The sequence shown here is derived from an EMBL/GenBank/DDBJ whole genome shotgun (WGS) entry which is preliminary data.</text>
</comment>
<evidence type="ECO:0000313" key="4">
    <source>
        <dbReference type="Proteomes" id="UP001219518"/>
    </source>
</evidence>
<feature type="signal peptide" evidence="2">
    <location>
        <begin position="1"/>
        <end position="24"/>
    </location>
</feature>
<organism evidence="3 4">
    <name type="scientific">Frankliniella fusca</name>
    <dbReference type="NCBI Taxonomy" id="407009"/>
    <lineage>
        <taxon>Eukaryota</taxon>
        <taxon>Metazoa</taxon>
        <taxon>Ecdysozoa</taxon>
        <taxon>Arthropoda</taxon>
        <taxon>Hexapoda</taxon>
        <taxon>Insecta</taxon>
        <taxon>Pterygota</taxon>
        <taxon>Neoptera</taxon>
        <taxon>Paraneoptera</taxon>
        <taxon>Thysanoptera</taxon>
        <taxon>Terebrantia</taxon>
        <taxon>Thripoidea</taxon>
        <taxon>Thripidae</taxon>
        <taxon>Frankliniella</taxon>
    </lineage>
</organism>
<reference evidence="3" key="2">
    <citation type="journal article" date="2023" name="BMC Genomics">
        <title>Pest status, molecular evolution, and epigenetic factors derived from the genome assembly of Frankliniella fusca, a thysanopteran phytovirus vector.</title>
        <authorList>
            <person name="Catto M.A."/>
            <person name="Labadie P.E."/>
            <person name="Jacobson A.L."/>
            <person name="Kennedy G.G."/>
            <person name="Srinivasan R."/>
            <person name="Hunt B.G."/>
        </authorList>
    </citation>
    <scope>NUCLEOTIDE SEQUENCE</scope>
    <source>
        <strain evidence="3">PL_HMW_Pooled</strain>
    </source>
</reference>
<keyword evidence="1" id="KW-0812">Transmembrane</keyword>
<dbReference type="Proteomes" id="UP001219518">
    <property type="component" value="Unassembled WGS sequence"/>
</dbReference>
<gene>
    <name evidence="3" type="ORF">KUF71_013879</name>
</gene>
<accession>A0AAE1HQH7</accession>
<feature type="chain" id="PRO_5042170811" evidence="2">
    <location>
        <begin position="25"/>
        <end position="123"/>
    </location>
</feature>
<evidence type="ECO:0000256" key="2">
    <source>
        <dbReference type="SAM" id="SignalP"/>
    </source>
</evidence>
<keyword evidence="4" id="KW-1185">Reference proteome</keyword>